<evidence type="ECO:0000313" key="2">
    <source>
        <dbReference type="EMBL" id="AKZ55711.1"/>
    </source>
</evidence>
<dbReference type="KEGG" id="samb:SAM23877_2662"/>
<protein>
    <submittedName>
        <fullName evidence="2">Uncharacterized protein</fullName>
    </submittedName>
</protein>
<accession>A0A0K2AS16</accession>
<dbReference type="EMBL" id="CP012382">
    <property type="protein sequence ID" value="AKZ55711.1"/>
    <property type="molecule type" value="Genomic_DNA"/>
</dbReference>
<sequence>MGVTSHLGAALAARPMPPHSVGARQGVARPGATGCRPRPPSPTLGYARAGGPPSPQAARLPATRGT</sequence>
<gene>
    <name evidence="2" type="ORF">SAM23877_2662</name>
</gene>
<evidence type="ECO:0000256" key="1">
    <source>
        <dbReference type="SAM" id="MobiDB-lite"/>
    </source>
</evidence>
<organism evidence="2 3">
    <name type="scientific">Streptomyces ambofaciens (strain ATCC 23877 / 3486 / DSM 40053 / JCM 4204 / NBRC 12836 / NRRL B-2516)</name>
    <dbReference type="NCBI Taxonomy" id="278992"/>
    <lineage>
        <taxon>Bacteria</taxon>
        <taxon>Bacillati</taxon>
        <taxon>Actinomycetota</taxon>
        <taxon>Actinomycetes</taxon>
        <taxon>Kitasatosporales</taxon>
        <taxon>Streptomycetaceae</taxon>
        <taxon>Streptomyces</taxon>
    </lineage>
</organism>
<dbReference type="Proteomes" id="UP000061018">
    <property type="component" value="Chromosome"/>
</dbReference>
<proteinExistence type="predicted"/>
<feature type="region of interest" description="Disordered" evidence="1">
    <location>
        <begin position="1"/>
        <end position="66"/>
    </location>
</feature>
<dbReference type="AlphaFoldDB" id="A0A0K2AS16"/>
<reference evidence="3" key="1">
    <citation type="journal article" date="2015" name="J. Biotechnol.">
        <title>Complete genome sequence of Streptomyces ambofaciens ATCC 23877, the spiramycin producer.</title>
        <authorList>
            <person name="Thibessard A."/>
            <person name="Haas D."/>
            <person name="Gerbaud C."/>
            <person name="Aigle B."/>
            <person name="Lautru S."/>
            <person name="Pernodet J.L."/>
            <person name="Leblond P."/>
        </authorList>
    </citation>
    <scope>NUCLEOTIDE SEQUENCE [LARGE SCALE GENOMIC DNA]</scope>
    <source>
        <strain evidence="3">ATCC 23877 / 3486 / DSM 40053 / JCM 4204 / NBRC 12836 / NRRL B-2516</strain>
    </source>
</reference>
<name>A0A0K2AS16_STRA7</name>
<evidence type="ECO:0000313" key="3">
    <source>
        <dbReference type="Proteomes" id="UP000061018"/>
    </source>
</evidence>